<dbReference type="InterPro" id="IPR016154">
    <property type="entry name" value="Heat_shock_Hsp33_C"/>
</dbReference>
<feature type="disulfide bond" description="Redox-active" evidence="6">
    <location>
        <begin position="264"/>
        <end position="267"/>
    </location>
</feature>
<dbReference type="Proteomes" id="UP001589628">
    <property type="component" value="Unassembled WGS sequence"/>
</dbReference>
<dbReference type="HAMAP" id="MF_00117">
    <property type="entry name" value="HslO"/>
    <property type="match status" value="1"/>
</dbReference>
<evidence type="ECO:0000313" key="7">
    <source>
        <dbReference type="EMBL" id="MFB9887924.1"/>
    </source>
</evidence>
<evidence type="ECO:0000256" key="2">
    <source>
        <dbReference type="ARBA" id="ARBA00022833"/>
    </source>
</evidence>
<comment type="caution">
    <text evidence="7">The sequence shown here is derived from an EMBL/GenBank/DDBJ whole genome shotgun (WGS) entry which is preliminary data.</text>
</comment>
<dbReference type="Gene3D" id="3.55.30.10">
    <property type="entry name" value="Hsp33 domain"/>
    <property type="match status" value="1"/>
</dbReference>
<protein>
    <recommendedName>
        <fullName evidence="6">33 kDa chaperonin</fullName>
    </recommendedName>
    <alternativeName>
        <fullName evidence="6">Heat shock protein 33 homolog</fullName>
        <shortName evidence="6">HSP33</shortName>
    </alternativeName>
</protein>
<keyword evidence="8" id="KW-1185">Reference proteome</keyword>
<dbReference type="SUPFAM" id="SSF64397">
    <property type="entry name" value="Hsp33 domain"/>
    <property type="match status" value="1"/>
</dbReference>
<dbReference type="Pfam" id="PF01430">
    <property type="entry name" value="HSP33"/>
    <property type="match status" value="1"/>
</dbReference>
<keyword evidence="5 6" id="KW-0676">Redox-active center</keyword>
<dbReference type="NCBIfam" id="NF001033">
    <property type="entry name" value="PRK00114.1"/>
    <property type="match status" value="1"/>
</dbReference>
<name>A0ABV5ZII3_9GAMM</name>
<evidence type="ECO:0000256" key="3">
    <source>
        <dbReference type="ARBA" id="ARBA00023157"/>
    </source>
</evidence>
<gene>
    <name evidence="6 7" type="primary">hslO</name>
    <name evidence="7" type="ORF">ACFFLH_16030</name>
</gene>
<organism evidence="7 8">
    <name type="scientific">Balneatrix alpica</name>
    <dbReference type="NCBI Taxonomy" id="75684"/>
    <lineage>
        <taxon>Bacteria</taxon>
        <taxon>Pseudomonadati</taxon>
        <taxon>Pseudomonadota</taxon>
        <taxon>Gammaproteobacteria</taxon>
        <taxon>Oceanospirillales</taxon>
        <taxon>Balneatrichaceae</taxon>
        <taxon>Balneatrix</taxon>
    </lineage>
</organism>
<sequence length="295" mass="33076">MSNPDQIQRFVFDNAQVRGVITGIQESYAEVLSRDSYPRPVQILLGELLAACALFSTILKFEGRLSIQARTEGALKMIQAECNHQADLRAIARWEGEISDDDSAISLLQQGGQMAITIEPEQGQRYQGVVALEGDTLAACLQEYFNRSEQLPTRIHLSANGIDAAGMMLQVLPESAESSQQDEDCWNRLDHLVATLSDEELLGLDNETVLTRLFHEEEVRVFPVQDLRFHCDCSRERCGSALVSLAREELEEILSEQPVLEVSCQFCNERYEFDRSDIEVLFNPGAIAGDNQQIH</sequence>
<dbReference type="InterPro" id="IPR000397">
    <property type="entry name" value="Heat_shock_Hsp33"/>
</dbReference>
<keyword evidence="4 6" id="KW-0143">Chaperone</keyword>
<dbReference type="InterPro" id="IPR023212">
    <property type="entry name" value="Hsp33_helix_hairpin_bin_dom_sf"/>
</dbReference>
<dbReference type="InterPro" id="IPR016153">
    <property type="entry name" value="Heat_shock_Hsp33_N"/>
</dbReference>
<keyword evidence="1 6" id="KW-0963">Cytoplasm</keyword>
<keyword evidence="2 6" id="KW-0862">Zinc</keyword>
<comment type="subcellular location">
    <subcellularLocation>
        <location evidence="6">Cytoplasm</location>
    </subcellularLocation>
</comment>
<dbReference type="EMBL" id="JBHLZN010000007">
    <property type="protein sequence ID" value="MFB9887924.1"/>
    <property type="molecule type" value="Genomic_DNA"/>
</dbReference>
<reference evidence="7 8" key="1">
    <citation type="submission" date="2024-09" db="EMBL/GenBank/DDBJ databases">
        <authorList>
            <person name="Sun Q."/>
            <person name="Mori K."/>
        </authorList>
    </citation>
    <scope>NUCLEOTIDE SEQUENCE [LARGE SCALE GENOMIC DNA]</scope>
    <source>
        <strain evidence="7 8">ATCC 51285</strain>
    </source>
</reference>
<dbReference type="Gene3D" id="3.90.1280.10">
    <property type="entry name" value="HSP33 redox switch-like"/>
    <property type="match status" value="1"/>
</dbReference>
<dbReference type="PIRSF" id="PIRSF005261">
    <property type="entry name" value="Heat_shock_Hsp33"/>
    <property type="match status" value="1"/>
</dbReference>
<accession>A0ABV5ZII3</accession>
<evidence type="ECO:0000256" key="6">
    <source>
        <dbReference type="HAMAP-Rule" id="MF_00117"/>
    </source>
</evidence>
<feature type="disulfide bond" description="Redox-active" evidence="6">
    <location>
        <begin position="231"/>
        <end position="233"/>
    </location>
</feature>
<dbReference type="PANTHER" id="PTHR30111">
    <property type="entry name" value="33 KDA CHAPERONIN"/>
    <property type="match status" value="1"/>
</dbReference>
<proteinExistence type="inferred from homology"/>
<evidence type="ECO:0000313" key="8">
    <source>
        <dbReference type="Proteomes" id="UP001589628"/>
    </source>
</evidence>
<evidence type="ECO:0000256" key="1">
    <source>
        <dbReference type="ARBA" id="ARBA00022490"/>
    </source>
</evidence>
<dbReference type="PANTHER" id="PTHR30111:SF1">
    <property type="entry name" value="33 KDA CHAPERONIN"/>
    <property type="match status" value="1"/>
</dbReference>
<keyword evidence="3 6" id="KW-1015">Disulfide bond</keyword>
<evidence type="ECO:0000256" key="4">
    <source>
        <dbReference type="ARBA" id="ARBA00023186"/>
    </source>
</evidence>
<comment type="similarity">
    <text evidence="6">Belongs to the HSP33 family.</text>
</comment>
<dbReference type="RefSeq" id="WP_027312880.1">
    <property type="nucleotide sequence ID" value="NZ_JBHLZN010000007.1"/>
</dbReference>
<dbReference type="SUPFAM" id="SSF118352">
    <property type="entry name" value="HSP33 redox switch-like"/>
    <property type="match status" value="1"/>
</dbReference>
<dbReference type="CDD" id="cd00498">
    <property type="entry name" value="Hsp33"/>
    <property type="match status" value="1"/>
</dbReference>
<dbReference type="Gene3D" id="1.10.287.480">
    <property type="entry name" value="helix hairpin bin"/>
    <property type="match status" value="1"/>
</dbReference>
<comment type="PTM">
    <text evidence="6">Under oxidizing conditions two disulfide bonds are formed involving the reactive cysteines. Under reducing conditions zinc is bound to the reactive cysteines and the protein is inactive.</text>
</comment>
<evidence type="ECO:0000256" key="5">
    <source>
        <dbReference type="ARBA" id="ARBA00023284"/>
    </source>
</evidence>
<comment type="function">
    <text evidence="6">Redox regulated molecular chaperone. Protects both thermally unfolding and oxidatively damaged proteins from irreversible aggregation. Plays an important role in the bacterial defense system toward oxidative stress.</text>
</comment>